<evidence type="ECO:0000313" key="1">
    <source>
        <dbReference type="EMBL" id="CCX08373.1"/>
    </source>
</evidence>
<dbReference type="Proteomes" id="UP000018144">
    <property type="component" value="Unassembled WGS sequence"/>
</dbReference>
<dbReference type="AlphaFoldDB" id="U4L6Y4"/>
<accession>U4L6Y4</accession>
<sequence>MLRLSFKIMTYPIRLFGKMLETLEAFFWNGQSNHAKQVVIR</sequence>
<dbReference type="EMBL" id="HF935410">
    <property type="protein sequence ID" value="CCX08373.1"/>
    <property type="molecule type" value="Genomic_DNA"/>
</dbReference>
<organism evidence="1 2">
    <name type="scientific">Pyronema omphalodes (strain CBS 100304)</name>
    <name type="common">Pyronema confluens</name>
    <dbReference type="NCBI Taxonomy" id="1076935"/>
    <lineage>
        <taxon>Eukaryota</taxon>
        <taxon>Fungi</taxon>
        <taxon>Dikarya</taxon>
        <taxon>Ascomycota</taxon>
        <taxon>Pezizomycotina</taxon>
        <taxon>Pezizomycetes</taxon>
        <taxon>Pezizales</taxon>
        <taxon>Pyronemataceae</taxon>
        <taxon>Pyronema</taxon>
    </lineage>
</organism>
<gene>
    <name evidence="1" type="ORF">PCON_07966</name>
</gene>
<evidence type="ECO:0000313" key="2">
    <source>
        <dbReference type="Proteomes" id="UP000018144"/>
    </source>
</evidence>
<keyword evidence="2" id="KW-1185">Reference proteome</keyword>
<name>U4L6Y4_PYROM</name>
<protein>
    <submittedName>
        <fullName evidence="1">Uncharacterized protein</fullName>
    </submittedName>
</protein>
<reference evidence="1 2" key="1">
    <citation type="journal article" date="2013" name="PLoS Genet.">
        <title>The genome and development-dependent transcriptomes of Pyronema confluens: a window into fungal evolution.</title>
        <authorList>
            <person name="Traeger S."/>
            <person name="Altegoer F."/>
            <person name="Freitag M."/>
            <person name="Gabaldon T."/>
            <person name="Kempken F."/>
            <person name="Kumar A."/>
            <person name="Marcet-Houben M."/>
            <person name="Poggeler S."/>
            <person name="Stajich J.E."/>
            <person name="Nowrousian M."/>
        </authorList>
    </citation>
    <scope>NUCLEOTIDE SEQUENCE [LARGE SCALE GENOMIC DNA]</scope>
    <source>
        <strain evidence="2">CBS 100304</strain>
        <tissue evidence="1">Vegetative mycelium</tissue>
    </source>
</reference>
<proteinExistence type="predicted"/>